<sequence>FRSVHSNVEEKNKSLYPLLQAGVETTVDRTQKNSRILKWIQSSNKKTPEENPPRPTIHLDNEGSIQR</sequence>
<gene>
    <name evidence="2" type="ORF">FKW44_010558</name>
</gene>
<evidence type="ECO:0000313" key="2">
    <source>
        <dbReference type="EMBL" id="QQP49778.1"/>
    </source>
</evidence>
<feature type="non-terminal residue" evidence="2">
    <location>
        <position position="1"/>
    </location>
</feature>
<feature type="region of interest" description="Disordered" evidence="1">
    <location>
        <begin position="39"/>
        <end position="67"/>
    </location>
</feature>
<dbReference type="EMBL" id="CP045896">
    <property type="protein sequence ID" value="QQP49778.1"/>
    <property type="molecule type" value="Genomic_DNA"/>
</dbReference>
<dbReference type="Proteomes" id="UP000595437">
    <property type="component" value="Chromosome 7"/>
</dbReference>
<feature type="compositionally biased region" description="Basic and acidic residues" evidence="1">
    <location>
        <begin position="46"/>
        <end position="61"/>
    </location>
</feature>
<dbReference type="OrthoDB" id="6513151at2759"/>
<dbReference type="GO" id="GO:0016301">
    <property type="term" value="F:kinase activity"/>
    <property type="evidence" value="ECO:0007669"/>
    <property type="project" value="UniProtKB-KW"/>
</dbReference>
<name>A0A7T8K857_CALRO</name>
<evidence type="ECO:0000256" key="1">
    <source>
        <dbReference type="SAM" id="MobiDB-lite"/>
    </source>
</evidence>
<accession>A0A7T8K857</accession>
<evidence type="ECO:0000313" key="3">
    <source>
        <dbReference type="Proteomes" id="UP000595437"/>
    </source>
</evidence>
<organism evidence="2 3">
    <name type="scientific">Caligus rogercresseyi</name>
    <name type="common">Sea louse</name>
    <dbReference type="NCBI Taxonomy" id="217165"/>
    <lineage>
        <taxon>Eukaryota</taxon>
        <taxon>Metazoa</taxon>
        <taxon>Ecdysozoa</taxon>
        <taxon>Arthropoda</taxon>
        <taxon>Crustacea</taxon>
        <taxon>Multicrustacea</taxon>
        <taxon>Hexanauplia</taxon>
        <taxon>Copepoda</taxon>
        <taxon>Siphonostomatoida</taxon>
        <taxon>Caligidae</taxon>
        <taxon>Caligus</taxon>
    </lineage>
</organism>
<keyword evidence="3" id="KW-1185">Reference proteome</keyword>
<keyword evidence="2" id="KW-0418">Kinase</keyword>
<protein>
    <submittedName>
        <fullName evidence="2">Serine/threonineprotein kinase_ putativelike</fullName>
    </submittedName>
</protein>
<reference evidence="3" key="1">
    <citation type="submission" date="2021-01" db="EMBL/GenBank/DDBJ databases">
        <title>Caligus Genome Assembly.</title>
        <authorList>
            <person name="Gallardo-Escarate C."/>
        </authorList>
    </citation>
    <scope>NUCLEOTIDE SEQUENCE [LARGE SCALE GENOMIC DNA]</scope>
</reference>
<dbReference type="AlphaFoldDB" id="A0A7T8K857"/>
<proteinExistence type="predicted"/>
<keyword evidence="2" id="KW-0808">Transferase</keyword>